<keyword evidence="5" id="KW-0460">Magnesium</keyword>
<dbReference type="PANTHER" id="PTHR39648">
    <property type="entry name" value="6-HYDROXYMETHYL-7,8-DIHYDROPTERIN PYROPHOSPHOKINASE"/>
    <property type="match status" value="1"/>
</dbReference>
<keyword evidence="3 5" id="KW-0418">Kinase</keyword>
<dbReference type="SUPFAM" id="SSF63999">
    <property type="entry name" value="Thiamin pyrophosphokinase, catalytic domain"/>
    <property type="match status" value="1"/>
</dbReference>
<organism evidence="7 8">
    <name type="scientific">Acidianus brierleyi</name>
    <dbReference type="NCBI Taxonomy" id="41673"/>
    <lineage>
        <taxon>Archaea</taxon>
        <taxon>Thermoproteota</taxon>
        <taxon>Thermoprotei</taxon>
        <taxon>Sulfolobales</taxon>
        <taxon>Sulfolobaceae</taxon>
        <taxon>Acidianus</taxon>
    </lineage>
</organism>
<dbReference type="GeneID" id="36830641"/>
<dbReference type="InterPro" id="IPR027510">
    <property type="entry name" value="HMPDK_MptE"/>
</dbReference>
<comment type="catalytic activity">
    <reaction evidence="5">
        <text>6-hydroxymethyl-7,8-dihydropterin + ATP = (7,8-dihydropterin-6-yl)methyl diphosphate + AMP + H(+)</text>
        <dbReference type="Rhea" id="RHEA:11412"/>
        <dbReference type="ChEBI" id="CHEBI:15378"/>
        <dbReference type="ChEBI" id="CHEBI:30616"/>
        <dbReference type="ChEBI" id="CHEBI:44841"/>
        <dbReference type="ChEBI" id="CHEBI:72950"/>
        <dbReference type="ChEBI" id="CHEBI:456215"/>
        <dbReference type="EC" id="2.7.6.3"/>
    </reaction>
</comment>
<dbReference type="OrthoDB" id="34207at2157"/>
<proteinExistence type="inferred from homology"/>
<dbReference type="AlphaFoldDB" id="A0A2U9IBF7"/>
<dbReference type="Proteomes" id="UP000248044">
    <property type="component" value="Chromosome"/>
</dbReference>
<evidence type="ECO:0000256" key="5">
    <source>
        <dbReference type="HAMAP-Rule" id="MF_02131"/>
    </source>
</evidence>
<keyword evidence="1 5" id="KW-0808">Transferase</keyword>
<evidence type="ECO:0000259" key="6">
    <source>
        <dbReference type="Pfam" id="PF01973"/>
    </source>
</evidence>
<feature type="domain" description="6-hydroxymethylpterin diphosphokinase MptE-like" evidence="6">
    <location>
        <begin position="16"/>
        <end position="156"/>
    </location>
</feature>
<dbReference type="GO" id="GO:0000287">
    <property type="term" value="F:magnesium ion binding"/>
    <property type="evidence" value="ECO:0007669"/>
    <property type="project" value="UniProtKB-UniRule"/>
</dbReference>
<dbReference type="InterPro" id="IPR002826">
    <property type="entry name" value="MptE-like"/>
</dbReference>
<evidence type="ECO:0000256" key="3">
    <source>
        <dbReference type="ARBA" id="ARBA00022777"/>
    </source>
</evidence>
<dbReference type="Pfam" id="PF01973">
    <property type="entry name" value="MptE-like"/>
    <property type="match status" value="1"/>
</dbReference>
<dbReference type="GO" id="GO:0004788">
    <property type="term" value="F:thiamine diphosphokinase activity"/>
    <property type="evidence" value="ECO:0007669"/>
    <property type="project" value="InterPro"/>
</dbReference>
<dbReference type="GO" id="GO:0016301">
    <property type="term" value="F:kinase activity"/>
    <property type="evidence" value="ECO:0007669"/>
    <property type="project" value="UniProtKB-KW"/>
</dbReference>
<sequence length="197" mass="21731">MFGFKEIDDYKSASILNEILSDNPVDLLNILNHKEVAVIGAGPSLEKIDKIREEVIISADGATNYLVSKGIIPDIIVTDLDGIETFPNSVYVVHAHGNNINLLHKVYNMTKVIGTAQVSPFGRINLFGGFTDGDRAVVIAKKFGASKIILYGMDFDSNLIGKFSKPYLLSDVPISWIKRNKLKIAKEIVKLTLEQNL</sequence>
<keyword evidence="4 5" id="KW-0067">ATP-binding</keyword>
<keyword evidence="8" id="KW-1185">Reference proteome</keyword>
<evidence type="ECO:0000256" key="2">
    <source>
        <dbReference type="ARBA" id="ARBA00022741"/>
    </source>
</evidence>
<dbReference type="InterPro" id="IPR036759">
    <property type="entry name" value="TPK_catalytic_sf"/>
</dbReference>
<comment type="cofactor">
    <cofactor evidence="5">
        <name>Mg(2+)</name>
        <dbReference type="ChEBI" id="CHEBI:18420"/>
    </cofactor>
</comment>
<accession>A0A2U9IBF7</accession>
<evidence type="ECO:0000256" key="1">
    <source>
        <dbReference type="ARBA" id="ARBA00022679"/>
    </source>
</evidence>
<name>A0A2U9IBF7_9CREN</name>
<dbReference type="RefSeq" id="WP_110269235.1">
    <property type="nucleotide sequence ID" value="NZ_CP029289.2"/>
</dbReference>
<dbReference type="EMBL" id="CP029289">
    <property type="protein sequence ID" value="AWR93351.1"/>
    <property type="molecule type" value="Genomic_DNA"/>
</dbReference>
<dbReference type="EC" id="2.7.6.3" evidence="5"/>
<dbReference type="KEGG" id="abri:DFR85_00755"/>
<gene>
    <name evidence="5" type="primary">mptE</name>
    <name evidence="7" type="ORF">DFR85_00755</name>
</gene>
<evidence type="ECO:0000313" key="7">
    <source>
        <dbReference type="EMBL" id="AWR93351.1"/>
    </source>
</evidence>
<evidence type="ECO:0000313" key="8">
    <source>
        <dbReference type="Proteomes" id="UP000248044"/>
    </source>
</evidence>
<dbReference type="GO" id="GO:0009229">
    <property type="term" value="P:thiamine diphosphate biosynthetic process"/>
    <property type="evidence" value="ECO:0007669"/>
    <property type="project" value="InterPro"/>
</dbReference>
<reference evidence="7 8" key="1">
    <citation type="submission" date="2018-05" db="EMBL/GenBank/DDBJ databases">
        <title>Complete Genome Sequences of Extremely Thermoacidophilic, Metal-Mobilizing Type-Strain Members of the Archaeal Family Sulfolobaceae: Acidianus brierleyi DSM-1651T, Acidianus sulfidivorans DSM-18786T, Metallosphaera hakonensis DSM-7519T, and Metallosphaera prunae DSM-10039T.</title>
        <authorList>
            <person name="Counts J.A."/>
            <person name="Kelly R.M."/>
        </authorList>
    </citation>
    <scope>NUCLEOTIDE SEQUENCE [LARGE SCALE GENOMIC DNA]</scope>
    <source>
        <strain evidence="7 8">DSM 1651</strain>
    </source>
</reference>
<dbReference type="Gene3D" id="3.40.50.10240">
    <property type="entry name" value="Thiamin pyrophosphokinase, catalytic domain"/>
    <property type="match status" value="1"/>
</dbReference>
<protein>
    <recommendedName>
        <fullName evidence="5">6-hydroxymethyl-7,8-dihydropterin pyrophosphokinase</fullName>
        <shortName evidence="5">HPPK</shortName>
        <ecNumber evidence="5">2.7.6.3</ecNumber>
    </recommendedName>
    <alternativeName>
        <fullName evidence="5">2-amino-4-hydroxy-6-hydroxymethyldihydropteridine pyrophosphokinase</fullName>
    </alternativeName>
    <alternativeName>
        <fullName evidence="5">6-hydroxymethyl-7,8-dihydropterin diphosphokinase</fullName>
        <shortName evidence="5">6-HMPDK</shortName>
    </alternativeName>
    <alternativeName>
        <fullName evidence="5">7,8-dihydro-6-hydroxymethylpterin diphosphokinase</fullName>
    </alternativeName>
    <alternativeName>
        <fullName evidence="5">7,8-dihydro-6-hydroxymethylpterin pyrophosphokinase</fullName>
        <shortName evidence="5">PPPK</shortName>
    </alternativeName>
</protein>
<comment type="similarity">
    <text evidence="5">Belongs to the archaeal 6-HMPDK family.</text>
</comment>
<comment type="function">
    <text evidence="5">Catalyzes the transfer of diphosphate from ATP to 6-hydroxymethyl-7,8-dihydropterin (6-HMD), leading to 6-hydroxymethyl-7,8-dihydropterin diphosphate (6-HMDP).</text>
</comment>
<keyword evidence="2 5" id="KW-0547">Nucleotide-binding</keyword>
<evidence type="ECO:0000256" key="4">
    <source>
        <dbReference type="ARBA" id="ARBA00022840"/>
    </source>
</evidence>
<dbReference type="GO" id="GO:0003848">
    <property type="term" value="F:2-amino-4-hydroxy-6-hydroxymethyldihydropteridine diphosphokinase activity"/>
    <property type="evidence" value="ECO:0007669"/>
    <property type="project" value="UniProtKB-UniRule"/>
</dbReference>
<dbReference type="GO" id="GO:0005524">
    <property type="term" value="F:ATP binding"/>
    <property type="evidence" value="ECO:0007669"/>
    <property type="project" value="UniProtKB-UniRule"/>
</dbReference>
<dbReference type="HAMAP" id="MF_02131">
    <property type="entry name" value="HMPDK_arch"/>
    <property type="match status" value="1"/>
</dbReference>
<dbReference type="PANTHER" id="PTHR39648:SF1">
    <property type="entry name" value="6-HYDROXYMETHYL-7,8-DIHYDROPTERIN PYROPHOSPHOKINASE"/>
    <property type="match status" value="1"/>
</dbReference>